<protein>
    <recommendedName>
        <fullName evidence="3">Crinkler family protein</fullName>
    </recommendedName>
</protein>
<evidence type="ECO:0000313" key="1">
    <source>
        <dbReference type="EMBL" id="PKC54468.1"/>
    </source>
</evidence>
<dbReference type="VEuPathDB" id="FungiDB:RhiirA1_506653"/>
<dbReference type="VEuPathDB" id="FungiDB:RhiirFUN_023335"/>
<accession>A0A2N0QTR7</accession>
<reference evidence="1 2" key="1">
    <citation type="submission" date="2017-10" db="EMBL/GenBank/DDBJ databases">
        <title>Extensive intraspecific genome diversity in a model arbuscular mycorrhizal fungus.</title>
        <authorList>
            <person name="Chen E.C.H."/>
            <person name="Morin E."/>
            <person name="Baudet D."/>
            <person name="Noel J."/>
            <person name="Ndikumana S."/>
            <person name="Charron P."/>
            <person name="St-Onge C."/>
            <person name="Giorgi J."/>
            <person name="Grigoriev I.V."/>
            <person name="Roux C."/>
            <person name="Martin F.M."/>
            <person name="Corradi N."/>
        </authorList>
    </citation>
    <scope>NUCLEOTIDE SEQUENCE [LARGE SCALE GENOMIC DNA]</scope>
    <source>
        <strain evidence="1 2">A1</strain>
    </source>
</reference>
<dbReference type="AlphaFoldDB" id="A0A2N0QTR7"/>
<dbReference type="Proteomes" id="UP000232688">
    <property type="component" value="Unassembled WGS sequence"/>
</dbReference>
<comment type="caution">
    <text evidence="1">The sequence shown here is derived from an EMBL/GenBank/DDBJ whole genome shotgun (WGS) entry which is preliminary data.</text>
</comment>
<evidence type="ECO:0000313" key="2">
    <source>
        <dbReference type="Proteomes" id="UP000232688"/>
    </source>
</evidence>
<dbReference type="VEuPathDB" id="FungiDB:FUN_022140"/>
<name>A0A2N0QTR7_9GLOM</name>
<reference evidence="1 2" key="2">
    <citation type="submission" date="2017-10" db="EMBL/GenBank/DDBJ databases">
        <title>Genome analyses suggest a sexual origin of heterokaryosis in a supposedly ancient asexual fungus.</title>
        <authorList>
            <person name="Corradi N."/>
            <person name="Sedzielewska K."/>
            <person name="Noel J."/>
            <person name="Charron P."/>
            <person name="Farinelli L."/>
            <person name="Marton T."/>
            <person name="Kruger M."/>
            <person name="Pelin A."/>
            <person name="Brachmann A."/>
            <person name="Corradi N."/>
        </authorList>
    </citation>
    <scope>NUCLEOTIDE SEQUENCE [LARGE SCALE GENOMIC DNA]</scope>
    <source>
        <strain evidence="1 2">A1</strain>
    </source>
</reference>
<organism evidence="1 2">
    <name type="scientific">Rhizophagus irregularis</name>
    <dbReference type="NCBI Taxonomy" id="588596"/>
    <lineage>
        <taxon>Eukaryota</taxon>
        <taxon>Fungi</taxon>
        <taxon>Fungi incertae sedis</taxon>
        <taxon>Mucoromycota</taxon>
        <taxon>Glomeromycotina</taxon>
        <taxon>Glomeromycetes</taxon>
        <taxon>Glomerales</taxon>
        <taxon>Glomeraceae</taxon>
        <taxon>Rhizophagus</taxon>
    </lineage>
</organism>
<evidence type="ECO:0008006" key="3">
    <source>
        <dbReference type="Google" id="ProtNLM"/>
    </source>
</evidence>
<dbReference type="EMBL" id="LLXH01003235">
    <property type="protein sequence ID" value="PKC54468.1"/>
    <property type="molecule type" value="Genomic_DNA"/>
</dbReference>
<gene>
    <name evidence="1" type="ORF">RhiirA1_506653</name>
</gene>
<sequence length="321" mass="36661">MKTTKFFEIIDKKISLEEIEVGQLARLISHVGKFRDSDVLNLWKVDVDDSKLNSNSTEEDIKNLGGEIMKRQSKFIKYFQDGYKPKEEENINIVAVIATTGPDWHDASSIYEWIQQFTLNRGNSRERYPNRNYKDKGHHSIPVLAGGPGTGKSRFLDEIKRLLRRCINKSDEKIRNGFANMVVLNTTYGNGSPANSFDIRIISNRSTEIINGQKSLALRILFEYFRPQYEISELTFSQFNTLCNKLKAVDFTLDTALRVIYADFIKQRKQETSSCPPLVLVLGIDEFNNLHDLQKNACKELIKTIGGVMCNSPANIFSFPS</sequence>
<proteinExistence type="predicted"/>